<keyword evidence="5 6" id="KW-0472">Membrane</keyword>
<proteinExistence type="predicted"/>
<gene>
    <name evidence="7" type="ORF">H9838_04475</name>
</gene>
<evidence type="ECO:0000256" key="3">
    <source>
        <dbReference type="ARBA" id="ARBA00022960"/>
    </source>
</evidence>
<feature type="transmembrane region" description="Helical" evidence="6">
    <location>
        <begin position="283"/>
        <end position="304"/>
    </location>
</feature>
<name>A0A9D1YCL2_9FIRM</name>
<keyword evidence="2 6" id="KW-0812">Transmembrane</keyword>
<keyword evidence="3" id="KW-0133">Cell shape</keyword>
<dbReference type="GO" id="GO:0051301">
    <property type="term" value="P:cell division"/>
    <property type="evidence" value="ECO:0007669"/>
    <property type="project" value="InterPro"/>
</dbReference>
<dbReference type="EMBL" id="DXDU01000071">
    <property type="protein sequence ID" value="HIY26415.1"/>
    <property type="molecule type" value="Genomic_DNA"/>
</dbReference>
<accession>A0A9D1YCL2</accession>
<feature type="transmembrane region" description="Helical" evidence="6">
    <location>
        <begin position="168"/>
        <end position="185"/>
    </location>
</feature>
<feature type="transmembrane region" description="Helical" evidence="6">
    <location>
        <begin position="192"/>
        <end position="211"/>
    </location>
</feature>
<keyword evidence="4 6" id="KW-1133">Transmembrane helix</keyword>
<dbReference type="InterPro" id="IPR001182">
    <property type="entry name" value="FtsW/RodA"/>
</dbReference>
<dbReference type="PANTHER" id="PTHR30474">
    <property type="entry name" value="CELL CYCLE PROTEIN"/>
    <property type="match status" value="1"/>
</dbReference>
<evidence type="ECO:0000313" key="8">
    <source>
        <dbReference type="Proteomes" id="UP000823915"/>
    </source>
</evidence>
<evidence type="ECO:0000256" key="5">
    <source>
        <dbReference type="ARBA" id="ARBA00023136"/>
    </source>
</evidence>
<dbReference type="GO" id="GO:0005886">
    <property type="term" value="C:plasma membrane"/>
    <property type="evidence" value="ECO:0007669"/>
    <property type="project" value="TreeGrafter"/>
</dbReference>
<dbReference type="Proteomes" id="UP000823915">
    <property type="component" value="Unassembled WGS sequence"/>
</dbReference>
<dbReference type="AlphaFoldDB" id="A0A9D1YCL2"/>
<comment type="subcellular location">
    <subcellularLocation>
        <location evidence="1">Membrane</location>
        <topology evidence="1">Multi-pass membrane protein</topology>
    </subcellularLocation>
</comment>
<feature type="transmembrane region" description="Helical" evidence="6">
    <location>
        <begin position="50"/>
        <end position="69"/>
    </location>
</feature>
<evidence type="ECO:0000256" key="2">
    <source>
        <dbReference type="ARBA" id="ARBA00022692"/>
    </source>
</evidence>
<dbReference type="Pfam" id="PF01098">
    <property type="entry name" value="FTSW_RODA_SPOVE"/>
    <property type="match status" value="1"/>
</dbReference>
<evidence type="ECO:0000256" key="4">
    <source>
        <dbReference type="ARBA" id="ARBA00022989"/>
    </source>
</evidence>
<feature type="transmembrane region" description="Helical" evidence="6">
    <location>
        <begin position="75"/>
        <end position="93"/>
    </location>
</feature>
<sequence>MIKRLGKGLIQYLKRADLLLWLLLAAISVYSLLLLRSVDYATGSGYFRTQLLAIGLGVIAAVAVTLVDYAEVANFWYLFAGFSIFLMIYTSIFGEQIQGSGGVDARAWINIAGRTFQSSELVKIAFILTFAKHLDVLRGKGLVNHPLHVVLLAGHALVPMLLCQMQGDTGAAIVFFAIFLAMSLSAGVKARYFAILGGLFLVGAPLLWQFVMADYQKARFTAVFNLDDPTVQMEDGYQQYQGRISIGSGRLDGMGLFNGIRVADNAVPFQQSDYIFSVAGEELGFLGCSLILLLLLLFMCKVLHVAHSSRDDMGKYICFGFFGMIALQSVSNIGMCLALLPAMGVTLPFFSAGGSSAACLYLGFGLVQSVYMRRKESDGMRLKRRQPLRFLHSELKDNN</sequence>
<organism evidence="7 8">
    <name type="scientific">Candidatus Acutalibacter pullistercoris</name>
    <dbReference type="NCBI Taxonomy" id="2838418"/>
    <lineage>
        <taxon>Bacteria</taxon>
        <taxon>Bacillati</taxon>
        <taxon>Bacillota</taxon>
        <taxon>Clostridia</taxon>
        <taxon>Eubacteriales</taxon>
        <taxon>Acutalibacteraceae</taxon>
        <taxon>Acutalibacter</taxon>
    </lineage>
</organism>
<dbReference type="GO" id="GO:0015648">
    <property type="term" value="F:lipid-linked peptidoglycan transporter activity"/>
    <property type="evidence" value="ECO:0007669"/>
    <property type="project" value="TreeGrafter"/>
</dbReference>
<feature type="transmembrane region" description="Helical" evidence="6">
    <location>
        <begin position="349"/>
        <end position="371"/>
    </location>
</feature>
<evidence type="ECO:0000313" key="7">
    <source>
        <dbReference type="EMBL" id="HIY26415.1"/>
    </source>
</evidence>
<evidence type="ECO:0000256" key="1">
    <source>
        <dbReference type="ARBA" id="ARBA00004141"/>
    </source>
</evidence>
<feature type="transmembrane region" description="Helical" evidence="6">
    <location>
        <begin position="316"/>
        <end position="343"/>
    </location>
</feature>
<dbReference type="GO" id="GO:0008360">
    <property type="term" value="P:regulation of cell shape"/>
    <property type="evidence" value="ECO:0007669"/>
    <property type="project" value="UniProtKB-KW"/>
</dbReference>
<dbReference type="PANTHER" id="PTHR30474:SF1">
    <property type="entry name" value="PEPTIDOGLYCAN GLYCOSYLTRANSFERASE MRDB"/>
    <property type="match status" value="1"/>
</dbReference>
<comment type="caution">
    <text evidence="7">The sequence shown here is derived from an EMBL/GenBank/DDBJ whole genome shotgun (WGS) entry which is preliminary data.</text>
</comment>
<protein>
    <submittedName>
        <fullName evidence="7">FtsW/RodA/SpoVE family cell cycle protein</fullName>
    </submittedName>
</protein>
<dbReference type="GO" id="GO:0032153">
    <property type="term" value="C:cell division site"/>
    <property type="evidence" value="ECO:0007669"/>
    <property type="project" value="TreeGrafter"/>
</dbReference>
<feature type="transmembrane region" description="Helical" evidence="6">
    <location>
        <begin position="18"/>
        <end position="38"/>
    </location>
</feature>
<evidence type="ECO:0000256" key="6">
    <source>
        <dbReference type="SAM" id="Phobius"/>
    </source>
</evidence>
<reference evidence="7" key="2">
    <citation type="submission" date="2021-04" db="EMBL/GenBank/DDBJ databases">
        <authorList>
            <person name="Gilroy R."/>
        </authorList>
    </citation>
    <scope>NUCLEOTIDE SEQUENCE</scope>
    <source>
        <strain evidence="7">1282</strain>
    </source>
</reference>
<reference evidence="7" key="1">
    <citation type="journal article" date="2021" name="PeerJ">
        <title>Extensive microbial diversity within the chicken gut microbiome revealed by metagenomics and culture.</title>
        <authorList>
            <person name="Gilroy R."/>
            <person name="Ravi A."/>
            <person name="Getino M."/>
            <person name="Pursley I."/>
            <person name="Horton D.L."/>
            <person name="Alikhan N.F."/>
            <person name="Baker D."/>
            <person name="Gharbi K."/>
            <person name="Hall N."/>
            <person name="Watson M."/>
            <person name="Adriaenssens E.M."/>
            <person name="Foster-Nyarko E."/>
            <person name="Jarju S."/>
            <person name="Secka A."/>
            <person name="Antonio M."/>
            <person name="Oren A."/>
            <person name="Chaudhuri R.R."/>
            <person name="La Ragione R."/>
            <person name="Hildebrand F."/>
            <person name="Pallen M.J."/>
        </authorList>
    </citation>
    <scope>NUCLEOTIDE SEQUENCE</scope>
    <source>
        <strain evidence="7">1282</strain>
    </source>
</reference>